<evidence type="ECO:0000313" key="2">
    <source>
        <dbReference type="Proteomes" id="UP000030675"/>
    </source>
</evidence>
<reference evidence="2" key="1">
    <citation type="submission" date="2012-12" db="EMBL/GenBank/DDBJ databases">
        <title>Genome Sequence of Photobacterium leiognathi lrivu.4.1.</title>
        <authorList>
            <person name="Urbanczyk H."/>
            <person name="Ogura Y."/>
            <person name="Hayashi T."/>
            <person name="Dunlap P.V."/>
        </authorList>
    </citation>
    <scope>NUCLEOTIDE SEQUENCE [LARGE SCALE GENOMIC DNA]</scope>
    <source>
        <strain evidence="2">lrivu.4.1</strain>
    </source>
</reference>
<dbReference type="AlphaFoldDB" id="V5H5R3"/>
<name>V5H5R3_PHOLE</name>
<dbReference type="Proteomes" id="UP000030675">
    <property type="component" value="Unassembled WGS sequence"/>
</dbReference>
<dbReference type="EMBL" id="DF196823">
    <property type="protein sequence ID" value="GAD32362.1"/>
    <property type="molecule type" value="Genomic_DNA"/>
</dbReference>
<dbReference type="Pfam" id="PF07383">
    <property type="entry name" value="DUF1496"/>
    <property type="match status" value="1"/>
</dbReference>
<organism evidence="1 2">
    <name type="scientific">Photobacterium leiognathi lrivu.4.1</name>
    <dbReference type="NCBI Taxonomy" id="1248232"/>
    <lineage>
        <taxon>Bacteria</taxon>
        <taxon>Pseudomonadati</taxon>
        <taxon>Pseudomonadota</taxon>
        <taxon>Gammaproteobacteria</taxon>
        <taxon>Vibrionales</taxon>
        <taxon>Vibrionaceae</taxon>
        <taxon>Photobacterium</taxon>
    </lineage>
</organism>
<gene>
    <name evidence="1" type="ORF">PLEI_4033</name>
</gene>
<protein>
    <recommendedName>
        <fullName evidence="3">DUF1496 domain-containing protein</fullName>
    </recommendedName>
</protein>
<dbReference type="InterPro" id="IPR009971">
    <property type="entry name" value="DUF1496"/>
</dbReference>
<evidence type="ECO:0008006" key="3">
    <source>
        <dbReference type="Google" id="ProtNLM"/>
    </source>
</evidence>
<proteinExistence type="predicted"/>
<accession>V5H5R3</accession>
<dbReference type="eggNOG" id="ENOG5033A83">
    <property type="taxonomic scope" value="Bacteria"/>
</dbReference>
<evidence type="ECO:0000313" key="1">
    <source>
        <dbReference type="EMBL" id="GAD32362.1"/>
    </source>
</evidence>
<sequence>MEFGMMNGRSIKSFVISGLVMMFISLPTQAKTYSIANTPEIEPSIEFNLDGQATNQRLCFYEDKAYSLGAIIAIAGVKLECVAENSIETNGRLMWKNLTSLMSEKR</sequence>
<dbReference type="HOGENOM" id="CLU_177884_0_0_6"/>